<proteinExistence type="predicted"/>
<accession>A0A8H4RQV4</accession>
<reference evidence="2 3" key="1">
    <citation type="submission" date="2020-03" db="EMBL/GenBank/DDBJ databases">
        <title>Draft Genome Sequence of Cudoniella acicularis.</title>
        <authorList>
            <person name="Buettner E."/>
            <person name="Kellner H."/>
        </authorList>
    </citation>
    <scope>NUCLEOTIDE SEQUENCE [LARGE SCALE GENOMIC DNA]</scope>
    <source>
        <strain evidence="2 3">DSM 108380</strain>
    </source>
</reference>
<feature type="region of interest" description="Disordered" evidence="1">
    <location>
        <begin position="1"/>
        <end position="22"/>
    </location>
</feature>
<feature type="compositionally biased region" description="Low complexity" evidence="1">
    <location>
        <begin position="56"/>
        <end position="71"/>
    </location>
</feature>
<gene>
    <name evidence="2" type="ORF">G7Y89_g4376</name>
</gene>
<protein>
    <submittedName>
        <fullName evidence="2">Uncharacterized protein</fullName>
    </submittedName>
</protein>
<dbReference type="OrthoDB" id="5373857at2759"/>
<comment type="caution">
    <text evidence="2">The sequence shown here is derived from an EMBL/GenBank/DDBJ whole genome shotgun (WGS) entry which is preliminary data.</text>
</comment>
<name>A0A8H4RQV4_9HELO</name>
<sequence length="102" mass="10757">MSSESDNLNRDQGGNSIFSGISPARISGVKNIEAAYSRAGASNHHTPGSASKLRPQDQQGAVEEQQGVGSEKFADNISDGRYEPTVVGKLFNNMISGTSNTK</sequence>
<keyword evidence="3" id="KW-1185">Reference proteome</keyword>
<feature type="compositionally biased region" description="Polar residues" evidence="1">
    <location>
        <begin position="1"/>
        <end position="19"/>
    </location>
</feature>
<organism evidence="2 3">
    <name type="scientific">Cudoniella acicularis</name>
    <dbReference type="NCBI Taxonomy" id="354080"/>
    <lineage>
        <taxon>Eukaryota</taxon>
        <taxon>Fungi</taxon>
        <taxon>Dikarya</taxon>
        <taxon>Ascomycota</taxon>
        <taxon>Pezizomycotina</taxon>
        <taxon>Leotiomycetes</taxon>
        <taxon>Helotiales</taxon>
        <taxon>Tricladiaceae</taxon>
        <taxon>Cudoniella</taxon>
    </lineage>
</organism>
<dbReference type="EMBL" id="JAAMPI010000236">
    <property type="protein sequence ID" value="KAF4633736.1"/>
    <property type="molecule type" value="Genomic_DNA"/>
</dbReference>
<evidence type="ECO:0000313" key="2">
    <source>
        <dbReference type="EMBL" id="KAF4633736.1"/>
    </source>
</evidence>
<feature type="region of interest" description="Disordered" evidence="1">
    <location>
        <begin position="37"/>
        <end position="79"/>
    </location>
</feature>
<dbReference type="AlphaFoldDB" id="A0A8H4RQV4"/>
<evidence type="ECO:0000313" key="3">
    <source>
        <dbReference type="Proteomes" id="UP000566819"/>
    </source>
</evidence>
<dbReference type="Proteomes" id="UP000566819">
    <property type="component" value="Unassembled WGS sequence"/>
</dbReference>
<evidence type="ECO:0000256" key="1">
    <source>
        <dbReference type="SAM" id="MobiDB-lite"/>
    </source>
</evidence>